<organism evidence="1 2">
    <name type="scientific">Amborella trichopoda</name>
    <dbReference type="NCBI Taxonomy" id="13333"/>
    <lineage>
        <taxon>Eukaryota</taxon>
        <taxon>Viridiplantae</taxon>
        <taxon>Streptophyta</taxon>
        <taxon>Embryophyta</taxon>
        <taxon>Tracheophyta</taxon>
        <taxon>Spermatophyta</taxon>
        <taxon>Magnoliopsida</taxon>
        <taxon>Amborellales</taxon>
        <taxon>Amborellaceae</taxon>
        <taxon>Amborella</taxon>
    </lineage>
</organism>
<sequence length="112" mass="13236">MYLCEEACRRKEKAQMVSSLWLGQSGASKYLEKDEQHRSELKEEIQGKERDEDIEYLKKMKRTDSEHFACSSVFLDLRVRETREVLLYRKITLCFTEKNSISGKKLHTAKIT</sequence>
<evidence type="ECO:0000313" key="2">
    <source>
        <dbReference type="Proteomes" id="UP000017836"/>
    </source>
</evidence>
<protein>
    <submittedName>
        <fullName evidence="1">Uncharacterized protein</fullName>
    </submittedName>
</protein>
<name>W1P3S5_AMBTC</name>
<dbReference type="AlphaFoldDB" id="W1P3S5"/>
<proteinExistence type="predicted"/>
<accession>W1P3S5</accession>
<keyword evidence="2" id="KW-1185">Reference proteome</keyword>
<dbReference type="Gramene" id="ERN02211">
    <property type="protein sequence ID" value="ERN02211"/>
    <property type="gene ID" value="AMTR_s00045p00211730"/>
</dbReference>
<reference evidence="2" key="1">
    <citation type="journal article" date="2013" name="Science">
        <title>The Amborella genome and the evolution of flowering plants.</title>
        <authorList>
            <consortium name="Amborella Genome Project"/>
        </authorList>
    </citation>
    <scope>NUCLEOTIDE SEQUENCE [LARGE SCALE GENOMIC DNA]</scope>
</reference>
<dbReference type="EMBL" id="KI394661">
    <property type="protein sequence ID" value="ERN02211.1"/>
    <property type="molecule type" value="Genomic_DNA"/>
</dbReference>
<dbReference type="Proteomes" id="UP000017836">
    <property type="component" value="Unassembled WGS sequence"/>
</dbReference>
<dbReference type="HOGENOM" id="CLU_2149226_0_0_1"/>
<gene>
    <name evidence="1" type="ORF">AMTR_s00045p00211730</name>
</gene>
<evidence type="ECO:0000313" key="1">
    <source>
        <dbReference type="EMBL" id="ERN02211.1"/>
    </source>
</evidence>